<evidence type="ECO:0000313" key="4">
    <source>
        <dbReference type="RefSeq" id="XP_040596712.1"/>
    </source>
</evidence>
<protein>
    <submittedName>
        <fullName evidence="4">CKLF-like MARVEL transmembrane domain-containing protein 1 isoform X2</fullName>
    </submittedName>
</protein>
<keyword evidence="2" id="KW-1133">Transmembrane helix</keyword>
<dbReference type="Proteomes" id="UP000886700">
    <property type="component" value="Unplaced"/>
</dbReference>
<feature type="compositionally biased region" description="Polar residues" evidence="1">
    <location>
        <begin position="37"/>
        <end position="48"/>
    </location>
</feature>
<proteinExistence type="predicted"/>
<organism evidence="3 4">
    <name type="scientific">Mesocricetus auratus</name>
    <name type="common">Golden hamster</name>
    <dbReference type="NCBI Taxonomy" id="10036"/>
    <lineage>
        <taxon>Eukaryota</taxon>
        <taxon>Metazoa</taxon>
        <taxon>Chordata</taxon>
        <taxon>Craniata</taxon>
        <taxon>Vertebrata</taxon>
        <taxon>Euteleostomi</taxon>
        <taxon>Mammalia</taxon>
        <taxon>Eutheria</taxon>
        <taxon>Euarchontoglires</taxon>
        <taxon>Glires</taxon>
        <taxon>Rodentia</taxon>
        <taxon>Myomorpha</taxon>
        <taxon>Muroidea</taxon>
        <taxon>Cricetidae</taxon>
        <taxon>Cricetinae</taxon>
        <taxon>Mesocricetus</taxon>
    </lineage>
</organism>
<gene>
    <name evidence="4" type="primary">LOC101824714</name>
</gene>
<feature type="compositionally biased region" description="Polar residues" evidence="1">
    <location>
        <begin position="58"/>
        <end position="74"/>
    </location>
</feature>
<reference evidence="4" key="1">
    <citation type="submission" date="2025-08" db="UniProtKB">
        <authorList>
            <consortium name="RefSeq"/>
        </authorList>
    </citation>
    <scope>IDENTIFICATION</scope>
    <source>
        <tissue evidence="4">Liver</tissue>
    </source>
</reference>
<evidence type="ECO:0000256" key="1">
    <source>
        <dbReference type="SAM" id="MobiDB-lite"/>
    </source>
</evidence>
<feature type="transmembrane region" description="Helical" evidence="2">
    <location>
        <begin position="153"/>
        <end position="171"/>
    </location>
</feature>
<evidence type="ECO:0000313" key="3">
    <source>
        <dbReference type="Proteomes" id="UP000886700"/>
    </source>
</evidence>
<feature type="transmembrane region" description="Helical" evidence="2">
    <location>
        <begin position="183"/>
        <end position="202"/>
    </location>
</feature>
<evidence type="ECO:0000256" key="2">
    <source>
        <dbReference type="SAM" id="Phobius"/>
    </source>
</evidence>
<name>A0ABM2X1C6_MESAU</name>
<feature type="compositionally biased region" description="Low complexity" evidence="1">
    <location>
        <begin position="20"/>
        <end position="29"/>
    </location>
</feature>
<keyword evidence="3" id="KW-1185">Reference proteome</keyword>
<keyword evidence="2" id="KW-0472">Membrane</keyword>
<keyword evidence="2" id="KW-0812">Transmembrane</keyword>
<sequence>MKPASTRHDSRAGSRRESSRSPSRATSQSQLGDPRSRTASLASISSVASHKGLPPSATPSTRSLQSVYKEQSASKAPPKKPAQSHKAPQPLHVSQKIKSIIAASVSCFIIGGAHEVFIAITIEETCIALFFIVIYLVTLQHMLICVHWPLLDLINSFFSTVFLGGVALITIQEREKNRLCFIGGTLCATAAVLCIIDMLLVIKKMVTDKKKGQEM</sequence>
<dbReference type="RefSeq" id="XP_040596712.1">
    <property type="nucleotide sequence ID" value="XM_040740778.1"/>
</dbReference>
<feature type="compositionally biased region" description="Basic and acidic residues" evidence="1">
    <location>
        <begin position="1"/>
        <end position="19"/>
    </location>
</feature>
<feature type="region of interest" description="Disordered" evidence="1">
    <location>
        <begin position="1"/>
        <end position="90"/>
    </location>
</feature>
<dbReference type="GeneID" id="101824714"/>
<accession>A0ABM2X1C6</accession>
<feature type="transmembrane region" description="Helical" evidence="2">
    <location>
        <begin position="127"/>
        <end position="146"/>
    </location>
</feature>